<dbReference type="CDD" id="cd00685">
    <property type="entry name" value="Trans_IPPS_HT"/>
    <property type="match status" value="1"/>
</dbReference>
<protein>
    <submittedName>
        <fullName evidence="7">Putative Polyprenyl synthetase</fullName>
    </submittedName>
</protein>
<organism evidence="7">
    <name type="scientific">uncultured spirochete</name>
    <dbReference type="NCBI Taxonomy" id="156406"/>
    <lineage>
        <taxon>Bacteria</taxon>
        <taxon>Pseudomonadati</taxon>
        <taxon>Spirochaetota</taxon>
        <taxon>Spirochaetia</taxon>
        <taxon>Spirochaetales</taxon>
        <taxon>environmental samples</taxon>
    </lineage>
</organism>
<accession>A0A3P3XIX3</accession>
<evidence type="ECO:0000256" key="4">
    <source>
        <dbReference type="ARBA" id="ARBA00022723"/>
    </source>
</evidence>
<keyword evidence="4" id="KW-0479">Metal-binding</keyword>
<dbReference type="Gene3D" id="1.10.600.10">
    <property type="entry name" value="Farnesyl Diphosphate Synthase"/>
    <property type="match status" value="1"/>
</dbReference>
<dbReference type="EMBL" id="FWDM01000021">
    <property type="protein sequence ID" value="SLM13228.1"/>
    <property type="molecule type" value="Genomic_DNA"/>
</dbReference>
<dbReference type="SUPFAM" id="SSF48576">
    <property type="entry name" value="Terpenoid synthases"/>
    <property type="match status" value="1"/>
</dbReference>
<evidence type="ECO:0000256" key="3">
    <source>
        <dbReference type="ARBA" id="ARBA00022679"/>
    </source>
</evidence>
<dbReference type="InterPro" id="IPR033749">
    <property type="entry name" value="Polyprenyl_synt_CS"/>
</dbReference>
<dbReference type="Pfam" id="PF00348">
    <property type="entry name" value="polyprenyl_synt"/>
    <property type="match status" value="1"/>
</dbReference>
<dbReference type="PANTHER" id="PTHR12001">
    <property type="entry name" value="GERANYLGERANYL PYROPHOSPHATE SYNTHASE"/>
    <property type="match status" value="1"/>
</dbReference>
<evidence type="ECO:0000256" key="5">
    <source>
        <dbReference type="ARBA" id="ARBA00022842"/>
    </source>
</evidence>
<dbReference type="GO" id="GO:0008299">
    <property type="term" value="P:isoprenoid biosynthetic process"/>
    <property type="evidence" value="ECO:0007669"/>
    <property type="project" value="InterPro"/>
</dbReference>
<dbReference type="PANTHER" id="PTHR12001:SF85">
    <property type="entry name" value="SHORT CHAIN ISOPRENYL DIPHOSPHATE SYNTHASE"/>
    <property type="match status" value="1"/>
</dbReference>
<keyword evidence="5" id="KW-0460">Magnesium</keyword>
<dbReference type="AlphaFoldDB" id="A0A3P3XIX3"/>
<evidence type="ECO:0000313" key="7">
    <source>
        <dbReference type="EMBL" id="SLM13228.1"/>
    </source>
</evidence>
<dbReference type="GO" id="GO:0046872">
    <property type="term" value="F:metal ion binding"/>
    <property type="evidence" value="ECO:0007669"/>
    <property type="project" value="UniProtKB-KW"/>
</dbReference>
<reference evidence="7" key="1">
    <citation type="submission" date="2017-02" db="EMBL/GenBank/DDBJ databases">
        <authorList>
            <person name="Regsiter A."/>
            <person name="William W."/>
        </authorList>
    </citation>
    <scope>NUCLEOTIDE SEQUENCE</scope>
    <source>
        <strain evidence="7">Bib</strain>
    </source>
</reference>
<evidence type="ECO:0000256" key="1">
    <source>
        <dbReference type="ARBA" id="ARBA00001946"/>
    </source>
</evidence>
<dbReference type="InterPro" id="IPR008949">
    <property type="entry name" value="Isoprenoid_synthase_dom_sf"/>
</dbReference>
<name>A0A3P3XIX3_9SPIR</name>
<sequence>MEHLFLEFTQQAKATISAHIASILHENQPMFSRISGTGAWLASEMEDFADSGKMLRGSLAILGAQLLGMQNQKNSVSLAAGLELLQAGLLVHDDIMDHDEKRRGKPTFHIRIRNKIQWPDQALSAPLAVQLAEAQSICAGDLFFFLAWQEIAYLPQRVSVTVAQEHAKVTLAQMQDVALGYVEGFPDISSVIEMYRHKTARYTVALPLMAGALLLDNCTSEVLKSLERLGESLGIVFQLQDDRLGLFGDETAIGKPVGSDLKEGKKTPYILALIPQLSESEMKRFNSIFRAQALEPSELEWIRSLIVSRGVDAKIRSLIDNQIELARKALADLGQFEAVSEETMILLADFIDYSLSRER</sequence>
<dbReference type="PROSITE" id="PS00723">
    <property type="entry name" value="POLYPRENYL_SYNTHASE_1"/>
    <property type="match status" value="1"/>
</dbReference>
<proteinExistence type="inferred from homology"/>
<dbReference type="InterPro" id="IPR000092">
    <property type="entry name" value="Polyprenyl_synt"/>
</dbReference>
<dbReference type="GO" id="GO:0004659">
    <property type="term" value="F:prenyltransferase activity"/>
    <property type="evidence" value="ECO:0007669"/>
    <property type="project" value="InterPro"/>
</dbReference>
<evidence type="ECO:0000256" key="2">
    <source>
        <dbReference type="ARBA" id="ARBA00006706"/>
    </source>
</evidence>
<gene>
    <name evidence="7" type="ORF">SPIROBIBN47_280058</name>
</gene>
<dbReference type="SFLD" id="SFLDS00005">
    <property type="entry name" value="Isoprenoid_Synthase_Type_I"/>
    <property type="match status" value="1"/>
</dbReference>
<evidence type="ECO:0000256" key="6">
    <source>
        <dbReference type="RuleBase" id="RU004466"/>
    </source>
</evidence>
<keyword evidence="3 6" id="KW-0808">Transferase</keyword>
<comment type="similarity">
    <text evidence="2 6">Belongs to the FPP/GGPP synthase family.</text>
</comment>
<comment type="cofactor">
    <cofactor evidence="1">
        <name>Mg(2+)</name>
        <dbReference type="ChEBI" id="CHEBI:18420"/>
    </cofactor>
</comment>